<protein>
    <submittedName>
        <fullName evidence="1">Uncharacterized protein</fullName>
    </submittedName>
</protein>
<dbReference type="Proteomes" id="UP000037460">
    <property type="component" value="Unassembled WGS sequence"/>
</dbReference>
<evidence type="ECO:0000313" key="2">
    <source>
        <dbReference type="Proteomes" id="UP000037460"/>
    </source>
</evidence>
<name>A0A0M0K2N7_9EUKA</name>
<sequence>MLLIDLPDELLVHCALQCVMHDHVISAQQLSHGCKHLHELFLLVRSDIASRRHTLRWIVPRLAGDVVLRGGGRGLRASSDGCWKRAYGRQLIPHGCSSWSVRIDRCKGSQGLLQIGVVLVQRTLTCEWSVSPFYGRLIRRTWDRDGTMLLGAVPPDGHPDGHLKHMLVDGQGEPVRLEGSANGRIIEVLCDHVAGTLAFALDGAPPGPALEGFPRLSDGGGALLRPVVAFRFLEDQVTVRSEPRFRDGWPQQDTTSLMRDARGQQAALALQQERPTLRVMQCVLSARAIRDGIRISDPVGIPGMVHS</sequence>
<dbReference type="InterPro" id="IPR043136">
    <property type="entry name" value="B30.2/SPRY_sf"/>
</dbReference>
<dbReference type="Gene3D" id="2.60.120.920">
    <property type="match status" value="1"/>
</dbReference>
<gene>
    <name evidence="1" type="ORF">Ctob_008099</name>
</gene>
<proteinExistence type="predicted"/>
<evidence type="ECO:0000313" key="1">
    <source>
        <dbReference type="EMBL" id="KOO33069.1"/>
    </source>
</evidence>
<accession>A0A0M0K2N7</accession>
<dbReference type="EMBL" id="JWZX01001609">
    <property type="protein sequence ID" value="KOO33069.1"/>
    <property type="molecule type" value="Genomic_DNA"/>
</dbReference>
<organism evidence="1 2">
    <name type="scientific">Chrysochromulina tobinii</name>
    <dbReference type="NCBI Taxonomy" id="1460289"/>
    <lineage>
        <taxon>Eukaryota</taxon>
        <taxon>Haptista</taxon>
        <taxon>Haptophyta</taxon>
        <taxon>Prymnesiophyceae</taxon>
        <taxon>Prymnesiales</taxon>
        <taxon>Chrysochromulinaceae</taxon>
        <taxon>Chrysochromulina</taxon>
    </lineage>
</organism>
<keyword evidence="2" id="KW-1185">Reference proteome</keyword>
<reference evidence="2" key="1">
    <citation type="journal article" date="2015" name="PLoS Genet.">
        <title>Genome Sequence and Transcriptome Analyses of Chrysochromulina tobin: Metabolic Tools for Enhanced Algal Fitness in the Prominent Order Prymnesiales (Haptophyceae).</title>
        <authorList>
            <person name="Hovde B.T."/>
            <person name="Deodato C.R."/>
            <person name="Hunsperger H.M."/>
            <person name="Ryken S.A."/>
            <person name="Yost W."/>
            <person name="Jha R.K."/>
            <person name="Patterson J."/>
            <person name="Monnat R.J. Jr."/>
            <person name="Barlow S.B."/>
            <person name="Starkenburg S.R."/>
            <person name="Cattolico R.A."/>
        </authorList>
    </citation>
    <scope>NUCLEOTIDE SEQUENCE</scope>
    <source>
        <strain evidence="2">CCMP291</strain>
    </source>
</reference>
<comment type="caution">
    <text evidence="1">The sequence shown here is derived from an EMBL/GenBank/DDBJ whole genome shotgun (WGS) entry which is preliminary data.</text>
</comment>
<dbReference type="AlphaFoldDB" id="A0A0M0K2N7"/>